<dbReference type="AlphaFoldDB" id="A0A1X6Y8S9"/>
<evidence type="ECO:0000256" key="1">
    <source>
        <dbReference type="SAM" id="Phobius"/>
    </source>
</evidence>
<protein>
    <submittedName>
        <fullName evidence="2">Uncharacterized protein</fullName>
    </submittedName>
</protein>
<dbReference type="RefSeq" id="WP_085816930.1">
    <property type="nucleotide sequence ID" value="NZ_FWFU01000001.1"/>
</dbReference>
<proteinExistence type="predicted"/>
<feature type="transmembrane region" description="Helical" evidence="1">
    <location>
        <begin position="17"/>
        <end position="35"/>
    </location>
</feature>
<keyword evidence="1" id="KW-0812">Transmembrane</keyword>
<feature type="transmembrane region" description="Helical" evidence="1">
    <location>
        <begin position="41"/>
        <end position="59"/>
    </location>
</feature>
<dbReference type="Proteomes" id="UP000193207">
    <property type="component" value="Unassembled WGS sequence"/>
</dbReference>
<keyword evidence="3" id="KW-1185">Reference proteome</keyword>
<organism evidence="2 3">
    <name type="scientific">Roseovarius halotolerans</name>
    <dbReference type="NCBI Taxonomy" id="505353"/>
    <lineage>
        <taxon>Bacteria</taxon>
        <taxon>Pseudomonadati</taxon>
        <taxon>Pseudomonadota</taxon>
        <taxon>Alphaproteobacteria</taxon>
        <taxon>Rhodobacterales</taxon>
        <taxon>Roseobacteraceae</taxon>
        <taxon>Roseovarius</taxon>
    </lineage>
</organism>
<reference evidence="2 3" key="1">
    <citation type="submission" date="2017-03" db="EMBL/GenBank/DDBJ databases">
        <authorList>
            <person name="Afonso C.L."/>
            <person name="Miller P.J."/>
            <person name="Scott M.A."/>
            <person name="Spackman E."/>
            <person name="Goraichik I."/>
            <person name="Dimitrov K.M."/>
            <person name="Suarez D.L."/>
            <person name="Swayne D.E."/>
        </authorList>
    </citation>
    <scope>NUCLEOTIDE SEQUENCE [LARGE SCALE GENOMIC DNA]</scope>
    <source>
        <strain evidence="2 3">CECT 8110</strain>
    </source>
</reference>
<gene>
    <name evidence="2" type="ORF">ROH8110_00263</name>
</gene>
<sequence>MADEVLMVLKASPGRRVLGVGTVLTLGAIAVYVALFEPPGHFGWTVFLLVLGMAALWLSNRMRQATMAQLELTHEVLRSSTGEVLAQVGDIEALERGVFAFKPSNGFTLRLKEGASGARRWEPGLWWRMARRIGVGGVTPGAQSRAMAEILAELMQQQAR</sequence>
<evidence type="ECO:0000313" key="3">
    <source>
        <dbReference type="Proteomes" id="UP000193207"/>
    </source>
</evidence>
<name>A0A1X6Y8S9_9RHOB</name>
<dbReference type="EMBL" id="FWFU01000001">
    <property type="protein sequence ID" value="SLN13761.1"/>
    <property type="molecule type" value="Genomic_DNA"/>
</dbReference>
<keyword evidence="1" id="KW-0472">Membrane</keyword>
<dbReference type="OrthoDB" id="7862519at2"/>
<evidence type="ECO:0000313" key="2">
    <source>
        <dbReference type="EMBL" id="SLN13761.1"/>
    </source>
</evidence>
<keyword evidence="1" id="KW-1133">Transmembrane helix</keyword>
<accession>A0A1X6Y8S9</accession>